<evidence type="ECO:0000256" key="2">
    <source>
        <dbReference type="SAM" id="Phobius"/>
    </source>
</evidence>
<gene>
    <name evidence="4" type="ORF">PCOR1329_LOCUS17119</name>
</gene>
<feature type="transmembrane region" description="Helical" evidence="2">
    <location>
        <begin position="116"/>
        <end position="132"/>
    </location>
</feature>
<sequence>MARTRSPLLAALLAAAALCLGAQLLAPAFVQPRAARAQEVDPALAGAIAGLMALPGDALAEGGKIPGAPLAGSPVCLSKPLVWLIYPLCDLVFLTSPIYLAPVGPAPRLRGPSRRASAALAAALLAAAALAACRAARAGRRTRGAEVAPAAEGAAGLVEARDLLEAVATERLEKMSTEELIKLAKKLQGEVSEIDDDMDLSVEEDPCKARRESARRLKAARLRRLRAEAESGEEEKEEFKELLEEEMEEIEGEEDPCTMPEEAFVKVEEVLDEEIEGTEAESQGARDEEEAQRRAGRGAVEVEAAGDSVARGRTAAKVSTEDLNLTHQHTAPPASAKCSASHEDCGSTRCCSDPGLQC</sequence>
<evidence type="ECO:0000313" key="4">
    <source>
        <dbReference type="EMBL" id="CAK0813058.1"/>
    </source>
</evidence>
<reference evidence="4" key="1">
    <citation type="submission" date="2023-10" db="EMBL/GenBank/DDBJ databases">
        <authorList>
            <person name="Chen Y."/>
            <person name="Shah S."/>
            <person name="Dougan E. K."/>
            <person name="Thang M."/>
            <person name="Chan C."/>
        </authorList>
    </citation>
    <scope>NUCLEOTIDE SEQUENCE [LARGE SCALE GENOMIC DNA]</scope>
</reference>
<protein>
    <submittedName>
        <fullName evidence="4">Uncharacterized protein</fullName>
    </submittedName>
</protein>
<keyword evidence="5" id="KW-1185">Reference proteome</keyword>
<keyword evidence="2" id="KW-1133">Transmembrane helix</keyword>
<evidence type="ECO:0000256" key="1">
    <source>
        <dbReference type="SAM" id="MobiDB-lite"/>
    </source>
</evidence>
<organism evidence="4 5">
    <name type="scientific">Prorocentrum cordatum</name>
    <dbReference type="NCBI Taxonomy" id="2364126"/>
    <lineage>
        <taxon>Eukaryota</taxon>
        <taxon>Sar</taxon>
        <taxon>Alveolata</taxon>
        <taxon>Dinophyceae</taxon>
        <taxon>Prorocentrales</taxon>
        <taxon>Prorocentraceae</taxon>
        <taxon>Prorocentrum</taxon>
    </lineage>
</organism>
<feature type="signal peptide" evidence="3">
    <location>
        <begin position="1"/>
        <end position="21"/>
    </location>
</feature>
<evidence type="ECO:0000313" key="5">
    <source>
        <dbReference type="Proteomes" id="UP001189429"/>
    </source>
</evidence>
<feature type="transmembrane region" description="Helical" evidence="2">
    <location>
        <begin position="83"/>
        <end position="104"/>
    </location>
</feature>
<dbReference type="EMBL" id="CAUYUJ010005283">
    <property type="protein sequence ID" value="CAK0813058.1"/>
    <property type="molecule type" value="Genomic_DNA"/>
</dbReference>
<keyword evidence="2" id="KW-0472">Membrane</keyword>
<evidence type="ECO:0000256" key="3">
    <source>
        <dbReference type="SAM" id="SignalP"/>
    </source>
</evidence>
<proteinExistence type="predicted"/>
<name>A0ABN9R2S8_9DINO</name>
<feature type="chain" id="PRO_5046687613" evidence="3">
    <location>
        <begin position="22"/>
        <end position="358"/>
    </location>
</feature>
<feature type="compositionally biased region" description="Low complexity" evidence="1">
    <location>
        <begin position="297"/>
        <end position="306"/>
    </location>
</feature>
<dbReference type="Proteomes" id="UP001189429">
    <property type="component" value="Unassembled WGS sequence"/>
</dbReference>
<feature type="region of interest" description="Disordered" evidence="1">
    <location>
        <begin position="275"/>
        <end position="346"/>
    </location>
</feature>
<comment type="caution">
    <text evidence="4">The sequence shown here is derived from an EMBL/GenBank/DDBJ whole genome shotgun (WGS) entry which is preliminary data.</text>
</comment>
<keyword evidence="2" id="KW-0812">Transmembrane</keyword>
<keyword evidence="3" id="KW-0732">Signal</keyword>
<accession>A0ABN9R2S8</accession>